<dbReference type="Proteomes" id="UP000249016">
    <property type="component" value="Unassembled WGS sequence"/>
</dbReference>
<keyword evidence="4" id="KW-1185">Reference proteome</keyword>
<name>A0A327NQC9_9BACT</name>
<dbReference type="AlphaFoldDB" id="A0A327NQC9"/>
<reference evidence="3 4" key="1">
    <citation type="submission" date="2018-06" db="EMBL/GenBank/DDBJ databases">
        <title>Spirosoma sp. HMF3257 Genome sequencing and assembly.</title>
        <authorList>
            <person name="Kang H."/>
            <person name="Cha I."/>
            <person name="Kim H."/>
            <person name="Kang J."/>
            <person name="Joh K."/>
        </authorList>
    </citation>
    <scope>NUCLEOTIDE SEQUENCE [LARGE SCALE GENOMIC DNA]</scope>
    <source>
        <strain evidence="3 4">HMF3257</strain>
    </source>
</reference>
<accession>A0A327NQC9</accession>
<proteinExistence type="predicted"/>
<evidence type="ECO:0000256" key="1">
    <source>
        <dbReference type="SAM" id="MobiDB-lite"/>
    </source>
</evidence>
<gene>
    <name evidence="3" type="ORF">HMF3257_31620</name>
</gene>
<evidence type="ECO:0000259" key="2">
    <source>
        <dbReference type="Pfam" id="PF13529"/>
    </source>
</evidence>
<dbReference type="InterPro" id="IPR039564">
    <property type="entry name" value="Peptidase_C39-like"/>
</dbReference>
<organism evidence="3 4">
    <name type="scientific">Spirosoma telluris</name>
    <dbReference type="NCBI Taxonomy" id="2183553"/>
    <lineage>
        <taxon>Bacteria</taxon>
        <taxon>Pseudomonadati</taxon>
        <taxon>Bacteroidota</taxon>
        <taxon>Cytophagia</taxon>
        <taxon>Cytophagales</taxon>
        <taxon>Cytophagaceae</taxon>
        <taxon>Spirosoma</taxon>
    </lineage>
</organism>
<evidence type="ECO:0000313" key="4">
    <source>
        <dbReference type="Proteomes" id="UP000249016"/>
    </source>
</evidence>
<sequence>MKNLLKPTRLRQAIVVTILLVLTSMMTLWAQTSGGCSYSEGQFLFTTSWGESVYAHYYNGSLFAAYQDGSNFRPQHWLVATGQMSSSTASCFAENDPHTTTPPTNPPTGNCPYIEGQFLFTTSWGESVYAHFYNGTLLAAYQDGSNFKPQHWLVATGQMSTSTASCFAENDPHTTTTTPTTTTTTNPPAGANFAGNLDGAECNGIGGWVMNRNATNQSTKFDVYINGQLAASNVSATNSRQDVSNAFGISGYNAFGFSWTIPAQYKNGSALSISVKYAGTNTDIPGSPKTTAACQGSGTPTTPTTPTTSPTTSPALAGSNFAGNLDGADCNGIGGWVVNKNTPHKSTKFDVYINGWLVAVGVPATDSRQDVANALGISGYNAFGFYLRLPNSYKTGSAMTISVKYYGTQTDIPGSPKTTVACPVNPLGCSNDGSGRLAQTESTTYSRTDGVSMKLGGGGSSAVSSLTSKLIPVRKGDKFSLDAYVYAPIRPKANLTPQITTAVVGGVVAGVAIAQQQAIIPDQAHRSMQTAPAIGVGSTLMIPLVKALLAKRLPNASVDVAFYDQHGRFVHRQQVGITKAARQDWQLLHIQGYAEETGYVVVRLQNRSKTPVWFDDVSFQTVQLPRSSLVNKGLFVPKNTTSTSGFAPQQPINTESLYRNCTQQYDTDPIWLPEVTVYAGNWLPEATVTGTGSGWGWISVPNSGSIIGGSTGSGGTGVSTGVSTGGGGGSSSTATFVPYNAPIDSVATGLSTTGALTKGQEYTSPTGAAYVWDGKSWCAVIAETQVKGQRPANPANGQFYIYTDPQFGYATVYEYISGRWTMPMVVGDDPIKIKNLPKTIEKQIGPNLCVPTVMRFLLQYYCNKGDFDINTINNYYHDTYQKWAVLQGVDLQDMNGLVGHYFNIGSFTTAYDALKVGQPTMVAIPTDDPNTLHEVLVTGYDPSTNQYTYLDPITGGEAVTSSTIIDNSPSKYSVSCK</sequence>
<protein>
    <recommendedName>
        <fullName evidence="2">Peptidase C39-like domain-containing protein</fullName>
    </recommendedName>
</protein>
<feature type="compositionally biased region" description="Low complexity" evidence="1">
    <location>
        <begin position="299"/>
        <end position="314"/>
    </location>
</feature>
<dbReference type="RefSeq" id="WP_146619320.1">
    <property type="nucleotide sequence ID" value="NZ_QLII01000001.1"/>
</dbReference>
<dbReference type="Pfam" id="PF13529">
    <property type="entry name" value="Peptidase_C39_2"/>
    <property type="match status" value="1"/>
</dbReference>
<feature type="compositionally biased region" description="Polar residues" evidence="1">
    <location>
        <begin position="286"/>
        <end position="298"/>
    </location>
</feature>
<comment type="caution">
    <text evidence="3">The sequence shown here is derived from an EMBL/GenBank/DDBJ whole genome shotgun (WGS) entry which is preliminary data.</text>
</comment>
<feature type="domain" description="Peptidase C39-like" evidence="2">
    <location>
        <begin position="842"/>
        <end position="952"/>
    </location>
</feature>
<feature type="region of interest" description="Disordered" evidence="1">
    <location>
        <begin position="286"/>
        <end position="314"/>
    </location>
</feature>
<dbReference type="EMBL" id="QLII01000001">
    <property type="protein sequence ID" value="RAI77570.1"/>
    <property type="molecule type" value="Genomic_DNA"/>
</dbReference>
<evidence type="ECO:0000313" key="3">
    <source>
        <dbReference type="EMBL" id="RAI77570.1"/>
    </source>
</evidence>
<dbReference type="OrthoDB" id="945721at2"/>